<dbReference type="GO" id="GO:0046872">
    <property type="term" value="F:metal ion binding"/>
    <property type="evidence" value="ECO:0007669"/>
    <property type="project" value="InterPro"/>
</dbReference>
<dbReference type="InterPro" id="IPR013783">
    <property type="entry name" value="Ig-like_fold"/>
</dbReference>
<dbReference type="SUPFAM" id="SSF49363">
    <property type="entry name" value="Purple acid phosphatase, N-terminal domain"/>
    <property type="match status" value="1"/>
</dbReference>
<evidence type="ECO:0000259" key="2">
    <source>
        <dbReference type="PROSITE" id="PS50853"/>
    </source>
</evidence>
<gene>
    <name evidence="3" type="ORF">A2961_03105</name>
</gene>
<dbReference type="CDD" id="cd00063">
    <property type="entry name" value="FN3"/>
    <property type="match status" value="1"/>
</dbReference>
<dbReference type="GO" id="GO:0003993">
    <property type="term" value="F:acid phosphatase activity"/>
    <property type="evidence" value="ECO:0007669"/>
    <property type="project" value="InterPro"/>
</dbReference>
<dbReference type="InterPro" id="IPR003961">
    <property type="entry name" value="FN3_dom"/>
</dbReference>
<dbReference type="Pfam" id="PF00041">
    <property type="entry name" value="fn3"/>
    <property type="match status" value="1"/>
</dbReference>
<dbReference type="PROSITE" id="PS50853">
    <property type="entry name" value="FN3"/>
    <property type="match status" value="1"/>
</dbReference>
<protein>
    <recommendedName>
        <fullName evidence="2">Fibronectin type-III domain-containing protein</fullName>
    </recommendedName>
</protein>
<organism evidence="3 4">
    <name type="scientific">Candidatus Woesebacteria bacterium RIFCSPLOWO2_01_FULL_39_21</name>
    <dbReference type="NCBI Taxonomy" id="1802519"/>
    <lineage>
        <taxon>Bacteria</taxon>
        <taxon>Candidatus Woeseibacteriota</taxon>
    </lineage>
</organism>
<dbReference type="STRING" id="1802519.A2961_03105"/>
<name>A0A1F8BH85_9BACT</name>
<reference evidence="3 4" key="1">
    <citation type="journal article" date="2016" name="Nat. Commun.">
        <title>Thousands of microbial genomes shed light on interconnected biogeochemical processes in an aquifer system.</title>
        <authorList>
            <person name="Anantharaman K."/>
            <person name="Brown C.T."/>
            <person name="Hug L.A."/>
            <person name="Sharon I."/>
            <person name="Castelle C.J."/>
            <person name="Probst A.J."/>
            <person name="Thomas B.C."/>
            <person name="Singh A."/>
            <person name="Wilkins M.J."/>
            <person name="Karaoz U."/>
            <person name="Brodie E.L."/>
            <person name="Williams K.H."/>
            <person name="Hubbard S.S."/>
            <person name="Banfield J.F."/>
        </authorList>
    </citation>
    <scope>NUCLEOTIDE SEQUENCE [LARGE SCALE GENOMIC DNA]</scope>
</reference>
<keyword evidence="1" id="KW-0812">Transmembrane</keyword>
<sequence>MKKKGPFKIPTILALPIMFVTFVGIALLIKYLQGYTTKVGEGVTAQDIRITNITDSSFTVSWLTNAKTSGFLVWGKENTLENVTGNNPPTFEMVHFITINNLSPDTMYSFKIVSGDIEFDSAGKSWEVKTAPPLPPPKHTEIISGSVINENGAPVSKALVLLSGENISPLSTITTDNGNWFIPLSISRKQDLLSYFDIGSRRTLEVFVHTGSDGIASAVFYTGNANPIPPIVIGKAQDFRDKSTSPTLEITRAKIDLSKNETQPSGFSVENSDNEIETLEIPESTTTPTTEPVFEKLTTSDNSYTLITPSKTDSSSKNKTLSDLTPVFVAPIMGVSLFLIGVYVGRKIRE</sequence>
<evidence type="ECO:0000256" key="1">
    <source>
        <dbReference type="SAM" id="Phobius"/>
    </source>
</evidence>
<feature type="domain" description="Fibronectin type-III" evidence="2">
    <location>
        <begin position="44"/>
        <end position="134"/>
    </location>
</feature>
<dbReference type="EMBL" id="MGHF01000017">
    <property type="protein sequence ID" value="OGM63426.1"/>
    <property type="molecule type" value="Genomic_DNA"/>
</dbReference>
<dbReference type="AlphaFoldDB" id="A0A1F8BH85"/>
<keyword evidence="1" id="KW-0472">Membrane</keyword>
<feature type="transmembrane region" description="Helical" evidence="1">
    <location>
        <begin position="324"/>
        <end position="344"/>
    </location>
</feature>
<dbReference type="InterPro" id="IPR008963">
    <property type="entry name" value="Purple_acid_Pase-like_N"/>
</dbReference>
<accession>A0A1F8BH85</accession>
<proteinExistence type="predicted"/>
<keyword evidence="1" id="KW-1133">Transmembrane helix</keyword>
<evidence type="ECO:0000313" key="4">
    <source>
        <dbReference type="Proteomes" id="UP000177082"/>
    </source>
</evidence>
<comment type="caution">
    <text evidence="3">The sequence shown here is derived from an EMBL/GenBank/DDBJ whole genome shotgun (WGS) entry which is preliminary data.</text>
</comment>
<dbReference type="Gene3D" id="2.60.40.10">
    <property type="entry name" value="Immunoglobulins"/>
    <property type="match status" value="1"/>
</dbReference>
<dbReference type="Proteomes" id="UP000177082">
    <property type="component" value="Unassembled WGS sequence"/>
</dbReference>
<dbReference type="InterPro" id="IPR008969">
    <property type="entry name" value="CarboxyPept-like_regulatory"/>
</dbReference>
<dbReference type="SUPFAM" id="SSF49464">
    <property type="entry name" value="Carboxypeptidase regulatory domain-like"/>
    <property type="match status" value="1"/>
</dbReference>
<evidence type="ECO:0000313" key="3">
    <source>
        <dbReference type="EMBL" id="OGM63426.1"/>
    </source>
</evidence>
<feature type="transmembrane region" description="Helical" evidence="1">
    <location>
        <begin position="12"/>
        <end position="32"/>
    </location>
</feature>